<dbReference type="PROSITE" id="PS50222">
    <property type="entry name" value="EF_HAND_2"/>
    <property type="match status" value="1"/>
</dbReference>
<keyword evidence="18" id="KW-1185">Reference proteome</keyword>
<keyword evidence="9" id="KW-0521">NADP</keyword>
<feature type="transmembrane region" description="Helical" evidence="14">
    <location>
        <begin position="20"/>
        <end position="38"/>
    </location>
</feature>
<dbReference type="KEGG" id="egt:105975697"/>
<dbReference type="CDD" id="cd00051">
    <property type="entry name" value="EFh"/>
    <property type="match status" value="1"/>
</dbReference>
<feature type="transmembrane region" description="Helical" evidence="14">
    <location>
        <begin position="316"/>
        <end position="334"/>
    </location>
</feature>
<dbReference type="PANTHER" id="PTHR11972">
    <property type="entry name" value="NADPH OXIDASE"/>
    <property type="match status" value="1"/>
</dbReference>
<protein>
    <recommendedName>
        <fullName evidence="19">NAD(P)H oxidase (H(2)O(2)-forming)</fullName>
    </recommendedName>
</protein>
<feature type="domain" description="FAD-binding FR-type" evidence="16">
    <location>
        <begin position="462"/>
        <end position="585"/>
    </location>
</feature>
<evidence type="ECO:0000256" key="1">
    <source>
        <dbReference type="ARBA" id="ARBA00004141"/>
    </source>
</evidence>
<dbReference type="PRINTS" id="PR00466">
    <property type="entry name" value="GP91PHOX"/>
</dbReference>
<evidence type="ECO:0000256" key="11">
    <source>
        <dbReference type="ARBA" id="ARBA00023002"/>
    </source>
</evidence>
<feature type="region of interest" description="Disordered" evidence="13">
    <location>
        <begin position="622"/>
        <end position="642"/>
    </location>
</feature>
<evidence type="ECO:0000256" key="7">
    <source>
        <dbReference type="ARBA" id="ARBA00022827"/>
    </source>
</evidence>
<keyword evidence="3" id="KW-0575">Peroxidase</keyword>
<sequence>MSNSVVRNGPSRISRTRSTTAALGLEAITFIGWSWFTVEKRFNELTATATDGLLPRSHFGECIGMRNRESKEFACELFDALARSRNISCGSITKEELREFWEQISDPSFDSRLRTFFDMIDKDGDGRITEDEVRKMIILSASANQLSNIVIQADEYAKLFMTELDHNKLGYLTIENLEMLILQGPNRSLTGDNEGRGLSRMLSQKLRPTHVNLVQRKYRDFHYFVLDNWQRVLVMALWIGIMAAIFTYKYIEYKNRAVFEVLGHCVCMAKGAAETLKLNMALILLPVCRNTITWLRNKTKLAMAVPFDDNLNFHKLIAVAIALGVGIHGISHLACDFPRLLIASSDEYSPLGTFFGEEQPTSYWHFVKGWEVTTGILMVVLMAIAFTLAFPWFRRSRVRLPKPLNKLTGFNAFWYSHHLFIIVYGLLIIHGIKLYMTHEWYKKTTWMYLAVPVALYLGERLIRVFRSSINSVKILKVAVYPGNVLALHMSKPQGFKYKSGQYIFVNCAAVSPFEWHPFYMTSAPMDDHLSIHMRTLGDWTRQLKLVFSEACQPPRSFRSDYLQGKNYPNFPRVLIDGPYAAPSQDYRNYGVVLLLGLGIGSTPMISIIKDIVNNIMSMEEEEEANSLEEGTAAPLKSRSDSGAHSFKTRKAYFYWVIREQGSFDWFKGVLDEVAELDTRGIVEMHNYCTSVYEEGDARSVIITMLQSLNHAKNGLDVVSGTRITSHFGKPNFRNAFKGIALNHPNTRVGVFYCGAPALEPELRQLASDFSHKTTTKFEFHKENM</sequence>
<dbReference type="OrthoDB" id="167398at2759"/>
<evidence type="ECO:0000256" key="14">
    <source>
        <dbReference type="SAM" id="Phobius"/>
    </source>
</evidence>
<dbReference type="FunFam" id="2.40.30.10:FF:000019">
    <property type="entry name" value="Respiratory burst oxidase homolog A"/>
    <property type="match status" value="1"/>
</dbReference>
<feature type="transmembrane region" description="Helical" evidence="14">
    <location>
        <begin position="232"/>
        <end position="251"/>
    </location>
</feature>
<feature type="transmembrane region" description="Helical" evidence="14">
    <location>
        <begin position="444"/>
        <end position="462"/>
    </location>
</feature>
<dbReference type="GO" id="GO:0005886">
    <property type="term" value="C:plasma membrane"/>
    <property type="evidence" value="ECO:0000318"/>
    <property type="project" value="GO_Central"/>
</dbReference>
<dbReference type="Pfam" id="PF13405">
    <property type="entry name" value="EF-hand_6"/>
    <property type="match status" value="1"/>
</dbReference>
<comment type="similarity">
    <text evidence="2">Belongs to the RBOH (TC 5.B.1.3) family.</text>
</comment>
<dbReference type="GO" id="GO:0004601">
    <property type="term" value="F:peroxidase activity"/>
    <property type="evidence" value="ECO:0007669"/>
    <property type="project" value="UniProtKB-KW"/>
</dbReference>
<feature type="domain" description="EF-hand" evidence="15">
    <location>
        <begin position="108"/>
        <end position="143"/>
    </location>
</feature>
<feature type="transmembrane region" description="Helical" evidence="14">
    <location>
        <begin position="413"/>
        <end position="432"/>
    </location>
</feature>
<evidence type="ECO:0000256" key="10">
    <source>
        <dbReference type="ARBA" id="ARBA00022989"/>
    </source>
</evidence>
<gene>
    <name evidence="17" type="ORF">MIMGU_mgv1a001620mg</name>
</gene>
<dbReference type="InterPro" id="IPR013130">
    <property type="entry name" value="Fe3_Rdtase_TM_dom"/>
</dbReference>
<dbReference type="EMBL" id="KI632223">
    <property type="protein sequence ID" value="EYU21750.1"/>
    <property type="molecule type" value="Genomic_DNA"/>
</dbReference>
<dbReference type="InterPro" id="IPR011992">
    <property type="entry name" value="EF-hand-dom_pair"/>
</dbReference>
<dbReference type="InterPro" id="IPR050369">
    <property type="entry name" value="RBOH/FRE"/>
</dbReference>
<dbReference type="CDD" id="cd06186">
    <property type="entry name" value="NOX_Duox_like_FAD_NADP"/>
    <property type="match status" value="1"/>
</dbReference>
<dbReference type="Pfam" id="PF08030">
    <property type="entry name" value="NAD_binding_6"/>
    <property type="match status" value="1"/>
</dbReference>
<dbReference type="InterPro" id="IPR039261">
    <property type="entry name" value="FNR_nucleotide-bd"/>
</dbReference>
<dbReference type="SUPFAM" id="SSF63380">
    <property type="entry name" value="Riboflavin synthase domain-like"/>
    <property type="match status" value="1"/>
</dbReference>
<proteinExistence type="inferred from homology"/>
<evidence type="ECO:0000256" key="8">
    <source>
        <dbReference type="ARBA" id="ARBA00022837"/>
    </source>
</evidence>
<dbReference type="InterPro" id="IPR017927">
    <property type="entry name" value="FAD-bd_FR_type"/>
</dbReference>
<dbReference type="Pfam" id="PF08022">
    <property type="entry name" value="FAD_binding_8"/>
    <property type="match status" value="1"/>
</dbReference>
<dbReference type="InterPro" id="IPR013121">
    <property type="entry name" value="Fe_red_NAD-bd_6"/>
</dbReference>
<dbReference type="Proteomes" id="UP000030748">
    <property type="component" value="Unassembled WGS sequence"/>
</dbReference>
<keyword evidence="4" id="KW-0285">Flavoprotein</keyword>
<dbReference type="Gene3D" id="2.40.30.10">
    <property type="entry name" value="Translation factors"/>
    <property type="match status" value="1"/>
</dbReference>
<evidence type="ECO:0000256" key="12">
    <source>
        <dbReference type="ARBA" id="ARBA00023136"/>
    </source>
</evidence>
<dbReference type="FunFam" id="3.40.50.80:FF:000007">
    <property type="entry name" value="Respiratory burst oxidase protein A"/>
    <property type="match status" value="1"/>
</dbReference>
<evidence type="ECO:0000256" key="5">
    <source>
        <dbReference type="ARBA" id="ARBA00022692"/>
    </source>
</evidence>
<evidence type="ECO:0000313" key="18">
    <source>
        <dbReference type="Proteomes" id="UP000030748"/>
    </source>
</evidence>
<dbReference type="InterPro" id="IPR017938">
    <property type="entry name" value="Riboflavin_synthase-like_b-brl"/>
</dbReference>
<evidence type="ECO:0000256" key="4">
    <source>
        <dbReference type="ARBA" id="ARBA00022630"/>
    </source>
</evidence>
<evidence type="ECO:0000259" key="15">
    <source>
        <dbReference type="PROSITE" id="PS50222"/>
    </source>
</evidence>
<evidence type="ECO:0000256" key="9">
    <source>
        <dbReference type="ARBA" id="ARBA00022857"/>
    </source>
</evidence>
<dbReference type="PhylomeDB" id="A0A022Q5E5"/>
<evidence type="ECO:0008006" key="19">
    <source>
        <dbReference type="Google" id="ProtNLM"/>
    </source>
</evidence>
<dbReference type="PROSITE" id="PS00018">
    <property type="entry name" value="EF_HAND_1"/>
    <property type="match status" value="1"/>
</dbReference>
<feature type="transmembrane region" description="Helical" evidence="14">
    <location>
        <begin position="589"/>
        <end position="608"/>
    </location>
</feature>
<comment type="subcellular location">
    <subcellularLocation>
        <location evidence="1">Membrane</location>
        <topology evidence="1">Multi-pass membrane protein</topology>
    </subcellularLocation>
</comment>
<dbReference type="InterPro" id="IPR000778">
    <property type="entry name" value="Cyt_b245_heavy_chain"/>
</dbReference>
<dbReference type="PANTHER" id="PTHR11972:SF152">
    <property type="entry name" value="RESPIRATORY BURST OXIDASE HOMOLOG PROTEIN C"/>
    <property type="match status" value="1"/>
</dbReference>
<organism evidence="17 18">
    <name type="scientific">Erythranthe guttata</name>
    <name type="common">Yellow monkey flower</name>
    <name type="synonym">Mimulus guttatus</name>
    <dbReference type="NCBI Taxonomy" id="4155"/>
    <lineage>
        <taxon>Eukaryota</taxon>
        <taxon>Viridiplantae</taxon>
        <taxon>Streptophyta</taxon>
        <taxon>Embryophyta</taxon>
        <taxon>Tracheophyta</taxon>
        <taxon>Spermatophyta</taxon>
        <taxon>Magnoliopsida</taxon>
        <taxon>eudicotyledons</taxon>
        <taxon>Gunneridae</taxon>
        <taxon>Pentapetalae</taxon>
        <taxon>asterids</taxon>
        <taxon>lamiids</taxon>
        <taxon>Lamiales</taxon>
        <taxon>Phrymaceae</taxon>
        <taxon>Erythranthe</taxon>
    </lineage>
</organism>
<dbReference type="Pfam" id="PF08414">
    <property type="entry name" value="NADPH_Ox"/>
    <property type="match status" value="1"/>
</dbReference>
<dbReference type="SUPFAM" id="SSF52343">
    <property type="entry name" value="Ferredoxin reductase-like, C-terminal NADP-linked domain"/>
    <property type="match status" value="1"/>
</dbReference>
<keyword evidence="11" id="KW-0560">Oxidoreductase</keyword>
<dbReference type="eggNOG" id="KOG0039">
    <property type="taxonomic scope" value="Eukaryota"/>
</dbReference>
<keyword evidence="6" id="KW-0479">Metal-binding</keyword>
<dbReference type="AlphaFoldDB" id="A0A022Q5E5"/>
<dbReference type="SMART" id="SM00054">
    <property type="entry name" value="EFh"/>
    <property type="match status" value="1"/>
</dbReference>
<dbReference type="SUPFAM" id="SSF47473">
    <property type="entry name" value="EF-hand"/>
    <property type="match status" value="1"/>
</dbReference>
<dbReference type="PROSITE" id="PS51384">
    <property type="entry name" value="FAD_FR"/>
    <property type="match status" value="1"/>
</dbReference>
<dbReference type="Pfam" id="PF01794">
    <property type="entry name" value="Ferric_reduct"/>
    <property type="match status" value="1"/>
</dbReference>
<dbReference type="GO" id="GO:0005509">
    <property type="term" value="F:calcium ion binding"/>
    <property type="evidence" value="ECO:0007669"/>
    <property type="project" value="InterPro"/>
</dbReference>
<evidence type="ECO:0000256" key="6">
    <source>
        <dbReference type="ARBA" id="ARBA00022723"/>
    </source>
</evidence>
<dbReference type="GO" id="GO:0016174">
    <property type="term" value="F:NAD(P)H oxidase H2O2-forming activity"/>
    <property type="evidence" value="ECO:0000318"/>
    <property type="project" value="GO_Central"/>
</dbReference>
<accession>A0A022Q5E5</accession>
<keyword evidence="7" id="KW-0274">FAD</keyword>
<name>A0A022Q5E5_ERYGU</name>
<dbReference type="SFLD" id="SFLDG01169">
    <property type="entry name" value="NADPH_oxidase_subgroup_(NOX)"/>
    <property type="match status" value="1"/>
</dbReference>
<dbReference type="InterPro" id="IPR002048">
    <property type="entry name" value="EF_hand_dom"/>
</dbReference>
<keyword evidence="5 14" id="KW-0812">Transmembrane</keyword>
<dbReference type="Gene3D" id="1.10.238.10">
    <property type="entry name" value="EF-hand"/>
    <property type="match status" value="1"/>
</dbReference>
<keyword evidence="10 14" id="KW-1133">Transmembrane helix</keyword>
<evidence type="ECO:0000256" key="13">
    <source>
        <dbReference type="SAM" id="MobiDB-lite"/>
    </source>
</evidence>
<dbReference type="Gene3D" id="3.40.50.80">
    <property type="entry name" value="Nucleotide-binding domain of ferredoxin-NADP reductase (FNR) module"/>
    <property type="match status" value="1"/>
</dbReference>
<dbReference type="InterPro" id="IPR013112">
    <property type="entry name" value="FAD-bd_8"/>
</dbReference>
<evidence type="ECO:0000259" key="16">
    <source>
        <dbReference type="PROSITE" id="PS51384"/>
    </source>
</evidence>
<reference evidence="17 18" key="1">
    <citation type="journal article" date="2013" name="Proc. Natl. Acad. Sci. U.S.A.">
        <title>Fine-scale variation in meiotic recombination in Mimulus inferred from population shotgun sequencing.</title>
        <authorList>
            <person name="Hellsten U."/>
            <person name="Wright K.M."/>
            <person name="Jenkins J."/>
            <person name="Shu S."/>
            <person name="Yuan Y."/>
            <person name="Wessler S.R."/>
            <person name="Schmutz J."/>
            <person name="Willis J.H."/>
            <person name="Rokhsar D.S."/>
        </authorList>
    </citation>
    <scope>NUCLEOTIDE SEQUENCE [LARGE SCALE GENOMIC DNA]</scope>
    <source>
        <strain evidence="18">cv. DUN x IM62</strain>
    </source>
</reference>
<keyword evidence="12 14" id="KW-0472">Membrane</keyword>
<feature type="transmembrane region" description="Helical" evidence="14">
    <location>
        <begin position="372"/>
        <end position="393"/>
    </location>
</feature>
<dbReference type="STRING" id="4155.A0A022Q5E5"/>
<dbReference type="InterPro" id="IPR018247">
    <property type="entry name" value="EF_Hand_1_Ca_BS"/>
</dbReference>
<evidence type="ECO:0000256" key="3">
    <source>
        <dbReference type="ARBA" id="ARBA00022559"/>
    </source>
</evidence>
<keyword evidence="8" id="KW-0106">Calcium</keyword>
<evidence type="ECO:0000313" key="17">
    <source>
        <dbReference type="EMBL" id="EYU21750.1"/>
    </source>
</evidence>
<evidence type="ECO:0000256" key="2">
    <source>
        <dbReference type="ARBA" id="ARBA00007975"/>
    </source>
</evidence>
<dbReference type="InterPro" id="IPR013623">
    <property type="entry name" value="NADPH_Ox"/>
</dbReference>